<dbReference type="PANTHER" id="PTHR12835:SF5">
    <property type="entry name" value="BIOTIN--PROTEIN LIGASE"/>
    <property type="match status" value="1"/>
</dbReference>
<dbReference type="OrthoDB" id="9807064at2"/>
<dbReference type="eggNOG" id="COG0340">
    <property type="taxonomic scope" value="Bacteria"/>
</dbReference>
<gene>
    <name evidence="3" type="ordered locus">BMS_3222</name>
</gene>
<organism evidence="3 4">
    <name type="scientific">Halobacteriovorax marinus (strain ATCC BAA-682 / DSM 15412 / SJ)</name>
    <name type="common">Bacteriovorax marinus</name>
    <dbReference type="NCBI Taxonomy" id="862908"/>
    <lineage>
        <taxon>Bacteria</taxon>
        <taxon>Pseudomonadati</taxon>
        <taxon>Bdellovibrionota</taxon>
        <taxon>Bacteriovoracia</taxon>
        <taxon>Bacteriovoracales</taxon>
        <taxon>Halobacteriovoraceae</taxon>
        <taxon>Halobacteriovorax</taxon>
    </lineage>
</organism>
<evidence type="ECO:0000313" key="4">
    <source>
        <dbReference type="Proteomes" id="UP000008963"/>
    </source>
</evidence>
<dbReference type="Proteomes" id="UP000008963">
    <property type="component" value="Chromosome"/>
</dbReference>
<dbReference type="SUPFAM" id="SSF55681">
    <property type="entry name" value="Class II aaRS and biotin synthetases"/>
    <property type="match status" value="1"/>
</dbReference>
<dbReference type="Gene3D" id="3.30.930.10">
    <property type="entry name" value="Bira Bifunctional Protein, Domain 2"/>
    <property type="match status" value="1"/>
</dbReference>
<evidence type="ECO:0000313" key="3">
    <source>
        <dbReference type="EMBL" id="CBW27973.1"/>
    </source>
</evidence>
<evidence type="ECO:0000259" key="2">
    <source>
        <dbReference type="Pfam" id="PF03099"/>
    </source>
</evidence>
<keyword evidence="1 3" id="KW-0436">Ligase</keyword>
<dbReference type="InterPro" id="IPR004408">
    <property type="entry name" value="Biotin_CoA_COase_ligase"/>
</dbReference>
<feature type="domain" description="BPL/LPL catalytic" evidence="2">
    <location>
        <begin position="14"/>
        <end position="125"/>
    </location>
</feature>
<dbReference type="InterPro" id="IPR004143">
    <property type="entry name" value="BPL_LPL_catalytic"/>
</dbReference>
<dbReference type="PATRIC" id="fig|862908.3.peg.3079"/>
<dbReference type="InterPro" id="IPR045864">
    <property type="entry name" value="aa-tRNA-synth_II/BPL/LPL"/>
</dbReference>
<keyword evidence="4" id="KW-1185">Reference proteome</keyword>
<dbReference type="GO" id="GO:0004077">
    <property type="term" value="F:biotin--[biotin carboxyl-carrier protein] ligase activity"/>
    <property type="evidence" value="ECO:0007669"/>
    <property type="project" value="InterPro"/>
</dbReference>
<dbReference type="HOGENOM" id="CLU_051096_5_2_7"/>
<sequence>MNEKIEHHHLEICESTQITLKEILASKDEVENILITSEKQTLGRGRGTNKWESTPNSIAMSFSLRPHPVITLTSLELGVLICRYFQGAQLKLKWPNDILNSKGLKSAGILCQTYKDHILVGLGLNYGTSDEIKPSKEYKFGRGYIHEDSLTKEKLIKTSKELYQFILDNRTSTNDFSKEWSSYCIHQNKSVTIIDDQRRDQGLFIGIGKNGEALLEKEGAIKSVYTGSLYLD</sequence>
<dbReference type="Pfam" id="PF03099">
    <property type="entry name" value="BPL_LplA_LipB"/>
    <property type="match status" value="1"/>
</dbReference>
<dbReference type="RefSeq" id="WP_014245743.1">
    <property type="nucleotide sequence ID" value="NC_016620.1"/>
</dbReference>
<reference evidence="4" key="1">
    <citation type="journal article" date="2013" name="ISME J.">
        <title>A small predatory core genome in the divergent marine Bacteriovorax marinus SJ and the terrestrial Bdellovibrio bacteriovorus.</title>
        <authorList>
            <person name="Crossman L.C."/>
            <person name="Chen H."/>
            <person name="Cerdeno-Tarraga A.M."/>
            <person name="Brooks K."/>
            <person name="Quail M.A."/>
            <person name="Pineiro S.A."/>
            <person name="Hobley L."/>
            <person name="Sockett R.E."/>
            <person name="Bentley S.D."/>
            <person name="Parkhill J."/>
            <person name="Williams H.N."/>
            <person name="Stine O.C."/>
        </authorList>
    </citation>
    <scope>NUCLEOTIDE SEQUENCE [LARGE SCALE GENOMIC DNA]</scope>
    <source>
        <strain evidence="4">ATCC BAA-682 / DSM 15412 / SJ</strain>
    </source>
</reference>
<dbReference type="STRING" id="862908.BMS_3222"/>
<name>E1X037_HALMS</name>
<proteinExistence type="predicted"/>
<dbReference type="GO" id="GO:0005737">
    <property type="term" value="C:cytoplasm"/>
    <property type="evidence" value="ECO:0007669"/>
    <property type="project" value="TreeGrafter"/>
</dbReference>
<dbReference type="KEGG" id="bmx:BMS_3222"/>
<dbReference type="PANTHER" id="PTHR12835">
    <property type="entry name" value="BIOTIN PROTEIN LIGASE"/>
    <property type="match status" value="1"/>
</dbReference>
<dbReference type="AlphaFoldDB" id="E1X037"/>
<dbReference type="EMBL" id="FQ312005">
    <property type="protein sequence ID" value="CBW27973.1"/>
    <property type="molecule type" value="Genomic_DNA"/>
</dbReference>
<accession>E1X037</accession>
<protein>
    <submittedName>
        <fullName evidence="3">Biotin [acetyl-CoA-carboxylase] ligase</fullName>
    </submittedName>
</protein>
<evidence type="ECO:0000256" key="1">
    <source>
        <dbReference type="ARBA" id="ARBA00022598"/>
    </source>
</evidence>
<dbReference type="NCBIfam" id="TIGR00121">
    <property type="entry name" value="birA_ligase"/>
    <property type="match status" value="1"/>
</dbReference>